<organism evidence="5 6">
    <name type="scientific">Agromyces protaetiae</name>
    <dbReference type="NCBI Taxonomy" id="2509455"/>
    <lineage>
        <taxon>Bacteria</taxon>
        <taxon>Bacillati</taxon>
        <taxon>Actinomycetota</taxon>
        <taxon>Actinomycetes</taxon>
        <taxon>Micrococcales</taxon>
        <taxon>Microbacteriaceae</taxon>
        <taxon>Agromyces</taxon>
    </lineage>
</organism>
<feature type="active site" description="Proton acceptor" evidence="3">
    <location>
        <position position="137"/>
    </location>
</feature>
<name>A0A4V0YHJ7_9MICO</name>
<evidence type="ECO:0000256" key="1">
    <source>
        <dbReference type="ARBA" id="ARBA00022723"/>
    </source>
</evidence>
<dbReference type="GO" id="GO:0046872">
    <property type="term" value="F:metal ion binding"/>
    <property type="evidence" value="ECO:0007669"/>
    <property type="project" value="UniProtKB-KW"/>
</dbReference>
<dbReference type="AlphaFoldDB" id="A0A4V0YHJ7"/>
<evidence type="ECO:0000256" key="2">
    <source>
        <dbReference type="ARBA" id="ARBA00022801"/>
    </source>
</evidence>
<dbReference type="SUPFAM" id="SSF55031">
    <property type="entry name" value="Bacterial exopeptidase dimerisation domain"/>
    <property type="match status" value="1"/>
</dbReference>
<keyword evidence="2 5" id="KW-0378">Hydrolase</keyword>
<dbReference type="Pfam" id="PF01546">
    <property type="entry name" value="Peptidase_M20"/>
    <property type="match status" value="1"/>
</dbReference>
<dbReference type="PANTHER" id="PTHR43808">
    <property type="entry name" value="ACETYLORNITHINE DEACETYLASE"/>
    <property type="match status" value="1"/>
</dbReference>
<dbReference type="InterPro" id="IPR036264">
    <property type="entry name" value="Bact_exopeptidase_dim_dom"/>
</dbReference>
<dbReference type="PANTHER" id="PTHR43808:SF9">
    <property type="entry name" value="BLL0789 PROTEIN"/>
    <property type="match status" value="1"/>
</dbReference>
<dbReference type="Gene3D" id="3.40.630.10">
    <property type="entry name" value="Zn peptidases"/>
    <property type="match status" value="1"/>
</dbReference>
<dbReference type="KEGG" id="agf:ET445_09315"/>
<dbReference type="InterPro" id="IPR050072">
    <property type="entry name" value="Peptidase_M20A"/>
</dbReference>
<evidence type="ECO:0000313" key="5">
    <source>
        <dbReference type="EMBL" id="QAY74951.1"/>
    </source>
</evidence>
<feature type="active site" evidence="3">
    <location>
        <position position="76"/>
    </location>
</feature>
<protein>
    <submittedName>
        <fullName evidence="5">M20/M25/M40 family metallo-hydrolase</fullName>
    </submittedName>
</protein>
<keyword evidence="6" id="KW-1185">Reference proteome</keyword>
<dbReference type="InterPro" id="IPR002933">
    <property type="entry name" value="Peptidase_M20"/>
</dbReference>
<evidence type="ECO:0000256" key="3">
    <source>
        <dbReference type="PIRSR" id="PIRSR037238-1"/>
    </source>
</evidence>
<dbReference type="Pfam" id="PF07687">
    <property type="entry name" value="M20_dimer"/>
    <property type="match status" value="1"/>
</dbReference>
<dbReference type="PIRSF" id="PIRSF037238">
    <property type="entry name" value="Carboxypeptidase_G2"/>
    <property type="match status" value="1"/>
</dbReference>
<dbReference type="Proteomes" id="UP000291259">
    <property type="component" value="Chromosome"/>
</dbReference>
<dbReference type="InterPro" id="IPR017150">
    <property type="entry name" value="Pept_M20_glutamate_carboxypep"/>
</dbReference>
<keyword evidence="1" id="KW-0479">Metal-binding</keyword>
<dbReference type="OrthoDB" id="9783294at2"/>
<dbReference type="InterPro" id="IPR011650">
    <property type="entry name" value="Peptidase_M20_dimer"/>
</dbReference>
<dbReference type="GO" id="GO:0016787">
    <property type="term" value="F:hydrolase activity"/>
    <property type="evidence" value="ECO:0007669"/>
    <property type="project" value="UniProtKB-KW"/>
</dbReference>
<proteinExistence type="predicted"/>
<accession>A0A4V0YHJ7</accession>
<sequence>MATLVERLRLAVALESPTGDARAIAALGAHLTERFTRLGAAVSVEPHETGPNLAFAFPGTAGRESEAPVLFLAHADTVWPVGTLASTMPWRDDDGIVAGPGAFDMKGGIIAFEGALELLAESGAAHRPLTLLLVADEEIGSPSSRALVESHGRCAVAVLGLESPHADGALKTARLGSTRVRLTVVGRESHAALDPDGGVSAIEELVDQLLRVREIAAAHPTVLCNVGTIAGGGRTNVVAGRAHADIGFRFPDASTERAVLDALAALAPVRSGGELSVEVLSSRPAWGVDARHDALTAEIAAAAATVGQAVDGRPATGAADTNLTGALGVPTVDGLGPRGAGAHAVHEHVVAASLAERAELIAALLARI</sequence>
<evidence type="ECO:0000313" key="6">
    <source>
        <dbReference type="Proteomes" id="UP000291259"/>
    </source>
</evidence>
<reference evidence="5 6" key="1">
    <citation type="submission" date="2019-01" db="EMBL/GenBank/DDBJ databases">
        <title>Genome sequencing of strain FW100M-8.</title>
        <authorList>
            <person name="Heo J."/>
            <person name="Kim S.-J."/>
            <person name="Kim J.-S."/>
            <person name="Hong S.-B."/>
            <person name="Kwon S.-W."/>
        </authorList>
    </citation>
    <scope>NUCLEOTIDE SEQUENCE [LARGE SCALE GENOMIC DNA]</scope>
    <source>
        <strain evidence="5 6">FW100M-8</strain>
    </source>
</reference>
<dbReference type="Gene3D" id="3.30.70.360">
    <property type="match status" value="1"/>
</dbReference>
<evidence type="ECO:0000259" key="4">
    <source>
        <dbReference type="Pfam" id="PF07687"/>
    </source>
</evidence>
<gene>
    <name evidence="5" type="ORF">ET445_09315</name>
</gene>
<dbReference type="EMBL" id="CP035491">
    <property type="protein sequence ID" value="QAY74951.1"/>
    <property type="molecule type" value="Genomic_DNA"/>
</dbReference>
<feature type="domain" description="Peptidase M20 dimerisation" evidence="4">
    <location>
        <begin position="173"/>
        <end position="267"/>
    </location>
</feature>
<dbReference type="SUPFAM" id="SSF53187">
    <property type="entry name" value="Zn-dependent exopeptidases"/>
    <property type="match status" value="1"/>
</dbReference>